<evidence type="ECO:0000256" key="1">
    <source>
        <dbReference type="SAM" id="Phobius"/>
    </source>
</evidence>
<reference evidence="2 3" key="1">
    <citation type="submission" date="2016-03" db="EMBL/GenBank/DDBJ databases">
        <authorList>
            <person name="Ploux O."/>
        </authorList>
    </citation>
    <scope>NUCLEOTIDE SEQUENCE [LARGE SCALE GENOMIC DNA]</scope>
    <source>
        <strain evidence="2 3">R-45371</strain>
    </source>
</reference>
<comment type="caution">
    <text evidence="2">The sequence shown here is derived from an EMBL/GenBank/DDBJ whole genome shotgun (WGS) entry which is preliminary data.</text>
</comment>
<protein>
    <submittedName>
        <fullName evidence="2">Uncharacterized protein</fullName>
    </submittedName>
</protein>
<dbReference type="RefSeq" id="WP_064038677.1">
    <property type="nucleotide sequence ID" value="NZ_LUUH01000103.1"/>
</dbReference>
<gene>
    <name evidence="2" type="ORF">A1353_23310</name>
</gene>
<organism evidence="2 3">
    <name type="scientific">Methylomonas methanica</name>
    <dbReference type="NCBI Taxonomy" id="421"/>
    <lineage>
        <taxon>Bacteria</taxon>
        <taxon>Pseudomonadati</taxon>
        <taxon>Pseudomonadota</taxon>
        <taxon>Gammaproteobacteria</taxon>
        <taxon>Methylococcales</taxon>
        <taxon>Methylococcaceae</taxon>
        <taxon>Methylomonas</taxon>
    </lineage>
</organism>
<keyword evidence="1" id="KW-0812">Transmembrane</keyword>
<name>A0A177LW87_METMH</name>
<proteinExistence type="predicted"/>
<dbReference type="Proteomes" id="UP000077763">
    <property type="component" value="Unassembled WGS sequence"/>
</dbReference>
<evidence type="ECO:0000313" key="3">
    <source>
        <dbReference type="Proteomes" id="UP000077763"/>
    </source>
</evidence>
<dbReference type="AlphaFoldDB" id="A0A177LW87"/>
<evidence type="ECO:0000313" key="2">
    <source>
        <dbReference type="EMBL" id="OAH97222.1"/>
    </source>
</evidence>
<feature type="transmembrane region" description="Helical" evidence="1">
    <location>
        <begin position="40"/>
        <end position="59"/>
    </location>
</feature>
<keyword evidence="1" id="KW-1133">Transmembrane helix</keyword>
<feature type="transmembrane region" description="Helical" evidence="1">
    <location>
        <begin position="12"/>
        <end position="28"/>
    </location>
</feature>
<keyword evidence="1" id="KW-0472">Membrane</keyword>
<dbReference type="EMBL" id="LUUH01000103">
    <property type="protein sequence ID" value="OAH97222.1"/>
    <property type="molecule type" value="Genomic_DNA"/>
</dbReference>
<sequence length="96" mass="10749">MNISILTNAIRALIGVFIGLTGLVAYLYELMPETFMQYRPVLFVAYCVTVSGFVWLYIIGYARCRTFTGSALQHLDAIHEVISSTKKSENEGQNAH</sequence>
<accession>A0A177LW87</accession>